<keyword evidence="2" id="KW-1185">Reference proteome</keyword>
<evidence type="ECO:0000313" key="1">
    <source>
        <dbReference type="EMBL" id="AYJ01248.1"/>
    </source>
</evidence>
<accession>A0A660HMJ1</accession>
<sequence length="191" mass="22626">MKNIKKKITNYKKTFIFLTIILFCLISLSIYCLTNKKEIKIIENKHITWNQTPSNEEEYNESLQRWKNQCIFKQGNEYTGDEVRNKLGKSWKTLYCLDGGNIIKGNLKEGHLKVEYKVSSLKENNYNLDYCYFYNLYNDVMNFKRPMVSSDNSIFFKDPSPIRLIFTYGSLIKFDTYCDTTPPPTKPSHMR</sequence>
<dbReference type="EMBL" id="CP025121">
    <property type="protein sequence ID" value="AYJ01248.1"/>
    <property type="molecule type" value="Genomic_DNA"/>
</dbReference>
<dbReference type="KEGG" id="pzi:CWO85_01755"/>
<dbReference type="Proteomes" id="UP000272462">
    <property type="component" value="Chromosome"/>
</dbReference>
<gene>
    <name evidence="1" type="ORF">CWO85_01755</name>
</gene>
<reference evidence="1 2" key="1">
    <citation type="journal article" date="2018" name="BMC Genomics">
        <title>Comparative genome analysis of jujube witches'-broom Phytoplasma, an obligate pathogen that causes jujube witches'-broom disease.</title>
        <authorList>
            <person name="Wang J."/>
            <person name="Song L."/>
            <person name="Jiao Q."/>
            <person name="Yang S."/>
            <person name="Gao R."/>
            <person name="Lu X."/>
            <person name="Zhou G."/>
        </authorList>
    </citation>
    <scope>NUCLEOTIDE SEQUENCE [LARGE SCALE GENOMIC DNA]</scope>
    <source>
        <strain evidence="1">Jwb-nky</strain>
    </source>
</reference>
<name>A0A660HMJ1_ZIZJU</name>
<proteinExistence type="predicted"/>
<evidence type="ECO:0000313" key="2">
    <source>
        <dbReference type="Proteomes" id="UP000272462"/>
    </source>
</evidence>
<protein>
    <submittedName>
        <fullName evidence="1">Uncharacterized protein</fullName>
    </submittedName>
</protein>
<dbReference type="AlphaFoldDB" id="A0A660HMJ1"/>
<dbReference type="OrthoDB" id="386304at2"/>
<dbReference type="RefSeq" id="WP_121463975.1">
    <property type="nucleotide sequence ID" value="NZ_CP025121.1"/>
</dbReference>
<organism evidence="1 2">
    <name type="scientific">Ziziphus jujuba witches'-broom phytoplasma</name>
    <dbReference type="NCBI Taxonomy" id="135727"/>
    <lineage>
        <taxon>Bacteria</taxon>
        <taxon>Bacillati</taxon>
        <taxon>Mycoplasmatota</taxon>
        <taxon>Mollicutes</taxon>
        <taxon>Acholeplasmatales</taxon>
        <taxon>Acholeplasmataceae</taxon>
        <taxon>Candidatus Phytoplasma</taxon>
        <taxon>16SrV (Elm yellows group)</taxon>
    </lineage>
</organism>